<dbReference type="InterPro" id="IPR042099">
    <property type="entry name" value="ANL_N_sf"/>
</dbReference>
<dbReference type="GO" id="GO:0043041">
    <property type="term" value="P:amino acid activation for nonribosomal peptide biosynthetic process"/>
    <property type="evidence" value="ECO:0007669"/>
    <property type="project" value="TreeGrafter"/>
</dbReference>
<dbReference type="InterPro" id="IPR020845">
    <property type="entry name" value="AMP-binding_CS"/>
</dbReference>
<dbReference type="Gene3D" id="3.30.559.30">
    <property type="entry name" value="Nonribosomal peptide synthetase, condensation domain"/>
    <property type="match status" value="2"/>
</dbReference>
<evidence type="ECO:0000313" key="5">
    <source>
        <dbReference type="EMBL" id="MBB4906252.1"/>
    </source>
</evidence>
<accession>A0A7W7VDK2</accession>
<evidence type="ECO:0000259" key="4">
    <source>
        <dbReference type="PROSITE" id="PS50075"/>
    </source>
</evidence>
<dbReference type="Gene3D" id="3.30.559.10">
    <property type="entry name" value="Chloramphenicol acetyltransferase-like domain"/>
    <property type="match status" value="2"/>
</dbReference>
<dbReference type="InterPro" id="IPR009081">
    <property type="entry name" value="PP-bd_ACP"/>
</dbReference>
<dbReference type="InterPro" id="IPR000873">
    <property type="entry name" value="AMP-dep_synth/lig_dom"/>
</dbReference>
<comment type="cofactor">
    <cofactor evidence="1">
        <name>pantetheine 4'-phosphate</name>
        <dbReference type="ChEBI" id="CHEBI:47942"/>
    </cofactor>
</comment>
<keyword evidence="6" id="KW-1185">Reference proteome</keyword>
<dbReference type="Proteomes" id="UP000520767">
    <property type="component" value="Unassembled WGS sequence"/>
</dbReference>
<evidence type="ECO:0000313" key="6">
    <source>
        <dbReference type="Proteomes" id="UP000520767"/>
    </source>
</evidence>
<dbReference type="InterPro" id="IPR006162">
    <property type="entry name" value="Ppantetheine_attach_site"/>
</dbReference>
<dbReference type="Gene3D" id="3.40.50.12780">
    <property type="entry name" value="N-terminal domain of ligase-like"/>
    <property type="match status" value="1"/>
</dbReference>
<dbReference type="PROSITE" id="PS00012">
    <property type="entry name" value="PHOSPHOPANTETHEINE"/>
    <property type="match status" value="1"/>
</dbReference>
<dbReference type="InterPro" id="IPR036736">
    <property type="entry name" value="ACP-like_sf"/>
</dbReference>
<protein>
    <submittedName>
        <fullName evidence="5">Pristinamycin I synthase-3/4</fullName>
    </submittedName>
</protein>
<dbReference type="Pfam" id="PF00550">
    <property type="entry name" value="PP-binding"/>
    <property type="match status" value="2"/>
</dbReference>
<dbReference type="Pfam" id="PF00501">
    <property type="entry name" value="AMP-binding"/>
    <property type="match status" value="2"/>
</dbReference>
<dbReference type="GO" id="GO:0031177">
    <property type="term" value="F:phosphopantetheine binding"/>
    <property type="evidence" value="ECO:0007669"/>
    <property type="project" value="InterPro"/>
</dbReference>
<dbReference type="Gene3D" id="2.30.38.10">
    <property type="entry name" value="Luciferase, Domain 3"/>
    <property type="match status" value="1"/>
</dbReference>
<dbReference type="GO" id="GO:0003824">
    <property type="term" value="F:catalytic activity"/>
    <property type="evidence" value="ECO:0007669"/>
    <property type="project" value="InterPro"/>
</dbReference>
<dbReference type="InterPro" id="IPR029058">
    <property type="entry name" value="AB_hydrolase_fold"/>
</dbReference>
<dbReference type="InterPro" id="IPR023213">
    <property type="entry name" value="CAT-like_dom_sf"/>
</dbReference>
<dbReference type="Gene3D" id="1.10.1200.10">
    <property type="entry name" value="ACP-like"/>
    <property type="match status" value="1"/>
</dbReference>
<dbReference type="EMBL" id="JACHJQ010000002">
    <property type="protein sequence ID" value="MBB4906252.1"/>
    <property type="molecule type" value="Genomic_DNA"/>
</dbReference>
<keyword evidence="3" id="KW-0597">Phosphoprotein</keyword>
<sequence length="2091" mass="225327">MIPLSFSQRRLWFLHRLEGPSATYNIPVITRIHDAMDVAALSAAIADVVARHEVLRTVYVEADGEPVQLVIPVDEVRIDFAHQVVDAAELDAAVLAASSRVFDLAAEPPLSARLFSVGEREHVLVLTLHHIAGDGASMGPLSRDLSTAYVARCAGGAPEWEPLPVQYQDYTLWQRELLGAEDDPDSEISRQLRYWRTALDGLPEELALPTDFPRPAHASYRAGRVDLTIDAAIHAALVDLARTHDATLFMVVQAATAALLTRLGCGSDIPLGTVVSGRADEALDDMVGFFVNSLVLRNNTEGNPTFAELVDRTRDADLAAFDHQDLPFERLVEHLHPTRSLARHPLFQMAMTVDRGDVLALTGLNGVAEQPPFDTAKFDLFFGFVVRADGDLQLKVTYAEDLFTRAGAETVGHRLVRLLTQVAAAPDLPLSSVEILGEAERTRVLDEFNAATPRVPQETLPALFEQQVREHPDEVAVVAGRDVTYRELNAMANRLAHHLIGHGVGPDVHVAVSMRRSPDLVTVMLAVAKAGGCYVPVEPAYPTARKQRILEETAPAVVIVDDEDHLPVTAAPRLSAGAVLWHEIASLPEDNPPPRLSLDNGAYVIYTSGSTGTPKGAVLTHRGITRLQHRFRDDFEVRPGSRVLQICSIGFDGSPWEILMALLAGGAVIPFDPDRLTAADTADAELIRRTTHVTVTPSLLASLRPGTFPASAMLIVAGEEVPQWLVDNWGTGHRLVNSYGPSEATVISTGAWLHADEPVTLGVPVANTDLYVLDQFLRPVPVGVAGELYVAGPGLGRGYVGRPALTAASWVACPFGPPGTVMYRSGDVVRWLPDGRLVFVGRSDNQVKVRGFRIELGEIETALAAVDCVRQAAVVVRTDQPGDKRLVAYVVPADGTVDVPVLRRELGARLPDYMVPSAFVQVDELPLTSNGKLDWRALPAPAYGTGAGSGKPRTARQEVLCQLFAAVLGLPGVGVDDNFFVMGGHSLLATRLVNRIRSTLNVELGVRLLFENATVATLEPHLVSGAVRPPLRAVADPPEPLPLSFAQRRLWFLHRLEGATATYNVPVTTRLRGRVDVAALRAAIGDVVTRHEVLRTVFAEIDGEPAQRIIPAAMASVDFAHETVSPDALEPAVTAASARAFDLAADLPLAVRLFSVSDEEHLLVLTLHHIAGDGVSMGPLSRDLSTAYAARRAGAAPVWAALPVQYRDYTLWQRELLGEEDDPDGEISRQLRYWSTALAGLPEELALPTDFPRPAQASYRAGRVDVSVDAATHAKLRALARANDATSFMVVQAAIAALLTRMGCGTDIPLGTVVAGRADDVLDDLVGFFVNSLVLRNDTSGNPTFAELLCRVRDADLTALDHQDLPFERLVEHLRPARSLARHPLFQVALSRADRAPSSFPLAGLDAEAEPTRLNIVKFDLDITVSDEPVDADLAISIGYATDLFTHETAELLGTRLARILALAAADPATRLGRFDILTDAERRLLTEADDTPATEPGTVVAAFDAAVARSPHAVAVTDGTTELSYVELQERAERLARVLRAAGVGAETTVPVLMERSSDLIVAFLATLKAGGAYLPISAAYPLARMRSVDADSGSPVLFVDKAFADHELAVAAARAGRHVLTCDHVIDDEPGPLPVVRPGQLCYVMYTSGSTGEPKGIQITHQGVVDLILDPAWAMGPGDRVLLHSPHAFDATTWEIWGPLLAGGTVVVAPPGDLDVMTLRSLVRTRDVTRLSLTAGLFRVIADDLVDVFGDLTEVTTGGDVISASAVEHTLRNCPDTIVRTTYGPTEMTLCVTQYPWRAGEEVGPTVPLGHPMRGTRRYVLDEFLQPVPRGVAGELYLAGAGMARGYVGRPGLTAERFVACPFGRPGELMYRTGDMVRHDSAGRLLFLGRSDDQVKVRGFRVELGEIESALSASAEVRQAAVLAHTDQSGEKRLVAYVVPSTVDVARLRGELAARLPDYMMPAAFVPVDALPLTANGKLDRDALPAPVYRTGGGARPENPRQETLCGLFADVLGLPEFGVADNFFDAGGHSLLATRLVNRIRSTLGVEMSVRLLFENPTVATLEPNLLTVRSARPALRRRSTEPTSKGK</sequence>
<dbReference type="NCBIfam" id="TIGR01733">
    <property type="entry name" value="AA-adenyl-dom"/>
    <property type="match status" value="2"/>
</dbReference>
<dbReference type="GO" id="GO:0008610">
    <property type="term" value="P:lipid biosynthetic process"/>
    <property type="evidence" value="ECO:0007669"/>
    <property type="project" value="UniProtKB-ARBA"/>
</dbReference>
<dbReference type="Pfam" id="PF13193">
    <property type="entry name" value="AMP-binding_C"/>
    <property type="match status" value="2"/>
</dbReference>
<dbReference type="InterPro" id="IPR045851">
    <property type="entry name" value="AMP-bd_C_sf"/>
</dbReference>
<dbReference type="CDD" id="cd19540">
    <property type="entry name" value="LCL_NRPS-like"/>
    <property type="match status" value="2"/>
</dbReference>
<keyword evidence="2" id="KW-0596">Phosphopantetheine</keyword>
<dbReference type="FunFam" id="2.30.38.10:FF:000001">
    <property type="entry name" value="Non-ribosomal peptide synthetase PvdI"/>
    <property type="match status" value="2"/>
</dbReference>
<dbReference type="CDD" id="cd05930">
    <property type="entry name" value="A_NRPS"/>
    <property type="match status" value="1"/>
</dbReference>
<gene>
    <name evidence="5" type="ORF">FHR82_002469</name>
</gene>
<dbReference type="Gene3D" id="3.40.50.980">
    <property type="match status" value="2"/>
</dbReference>
<proteinExistence type="predicted"/>
<dbReference type="Gene3D" id="3.30.300.30">
    <property type="match status" value="2"/>
</dbReference>
<dbReference type="FunFam" id="3.30.300.30:FF:000010">
    <property type="entry name" value="Enterobactin synthetase component F"/>
    <property type="match status" value="2"/>
</dbReference>
<feature type="domain" description="Carrier" evidence="4">
    <location>
        <begin position="951"/>
        <end position="1026"/>
    </location>
</feature>
<dbReference type="PROSITE" id="PS50075">
    <property type="entry name" value="CARRIER"/>
    <property type="match status" value="2"/>
</dbReference>
<dbReference type="GO" id="GO:0005829">
    <property type="term" value="C:cytosol"/>
    <property type="evidence" value="ECO:0007669"/>
    <property type="project" value="TreeGrafter"/>
</dbReference>
<reference evidence="5 6" key="1">
    <citation type="submission" date="2020-08" db="EMBL/GenBank/DDBJ databases">
        <title>Genomic Encyclopedia of Type Strains, Phase III (KMG-III): the genomes of soil and plant-associated and newly described type strains.</title>
        <authorList>
            <person name="Whitman W."/>
        </authorList>
    </citation>
    <scope>NUCLEOTIDE SEQUENCE [LARGE SCALE GENOMIC DNA]</scope>
    <source>
        <strain evidence="5 6">CECT 8960</strain>
    </source>
</reference>
<dbReference type="SUPFAM" id="SSF52777">
    <property type="entry name" value="CoA-dependent acyltransferases"/>
    <property type="match status" value="4"/>
</dbReference>
<evidence type="ECO:0000256" key="3">
    <source>
        <dbReference type="ARBA" id="ARBA00022553"/>
    </source>
</evidence>
<dbReference type="PANTHER" id="PTHR45527:SF1">
    <property type="entry name" value="FATTY ACID SYNTHASE"/>
    <property type="match status" value="1"/>
</dbReference>
<dbReference type="SUPFAM" id="SSF56801">
    <property type="entry name" value="Acetyl-CoA synthetase-like"/>
    <property type="match status" value="2"/>
</dbReference>
<dbReference type="SUPFAM" id="SSF47336">
    <property type="entry name" value="ACP-like"/>
    <property type="match status" value="2"/>
</dbReference>
<dbReference type="InterPro" id="IPR001242">
    <property type="entry name" value="Condensation_dom"/>
</dbReference>
<organism evidence="5 6">
    <name type="scientific">Actinophytocola algeriensis</name>
    <dbReference type="NCBI Taxonomy" id="1768010"/>
    <lineage>
        <taxon>Bacteria</taxon>
        <taxon>Bacillati</taxon>
        <taxon>Actinomycetota</taxon>
        <taxon>Actinomycetes</taxon>
        <taxon>Pseudonocardiales</taxon>
        <taxon>Pseudonocardiaceae</taxon>
    </lineage>
</organism>
<dbReference type="Pfam" id="PF00668">
    <property type="entry name" value="Condensation"/>
    <property type="match status" value="2"/>
</dbReference>
<evidence type="ECO:0000256" key="2">
    <source>
        <dbReference type="ARBA" id="ARBA00022450"/>
    </source>
</evidence>
<dbReference type="PANTHER" id="PTHR45527">
    <property type="entry name" value="NONRIBOSOMAL PEPTIDE SYNTHETASE"/>
    <property type="match status" value="1"/>
</dbReference>
<dbReference type="RefSeq" id="WP_184810349.1">
    <property type="nucleotide sequence ID" value="NZ_JACHJQ010000002.1"/>
</dbReference>
<dbReference type="FunFam" id="3.40.50.980:FF:000001">
    <property type="entry name" value="Non-ribosomal peptide synthetase"/>
    <property type="match status" value="1"/>
</dbReference>
<dbReference type="Gene3D" id="3.40.50.1820">
    <property type="entry name" value="alpha/beta hydrolase"/>
    <property type="match status" value="1"/>
</dbReference>
<dbReference type="SMART" id="SM00823">
    <property type="entry name" value="PKS_PP"/>
    <property type="match status" value="2"/>
</dbReference>
<dbReference type="CDD" id="cd12117">
    <property type="entry name" value="A_NRPS_Srf_like"/>
    <property type="match status" value="1"/>
</dbReference>
<dbReference type="GO" id="GO:0044550">
    <property type="term" value="P:secondary metabolite biosynthetic process"/>
    <property type="evidence" value="ECO:0007669"/>
    <property type="project" value="TreeGrafter"/>
</dbReference>
<comment type="caution">
    <text evidence="5">The sequence shown here is derived from an EMBL/GenBank/DDBJ whole genome shotgun (WGS) entry which is preliminary data.</text>
</comment>
<dbReference type="InterPro" id="IPR010071">
    <property type="entry name" value="AA_adenyl_dom"/>
</dbReference>
<name>A0A7W7VDK2_9PSEU</name>
<dbReference type="InterPro" id="IPR025110">
    <property type="entry name" value="AMP-bd_C"/>
</dbReference>
<dbReference type="InterPro" id="IPR020806">
    <property type="entry name" value="PKS_PP-bd"/>
</dbReference>
<feature type="domain" description="Carrier" evidence="4">
    <location>
        <begin position="1998"/>
        <end position="2073"/>
    </location>
</feature>
<dbReference type="PROSITE" id="PS00455">
    <property type="entry name" value="AMP_BINDING"/>
    <property type="match status" value="2"/>
</dbReference>
<evidence type="ECO:0000256" key="1">
    <source>
        <dbReference type="ARBA" id="ARBA00001957"/>
    </source>
</evidence>